<reference evidence="2" key="1">
    <citation type="submission" date="2019-11" db="EMBL/GenBank/DDBJ databases">
        <title>Characterization of Clostridium perfringens isolates from swine manure treated agricultural soils.</title>
        <authorList>
            <person name="Wushke S.T."/>
        </authorList>
    </citation>
    <scope>NUCLEOTIDE SEQUENCE</scope>
    <source>
        <strain evidence="2">X62</strain>
    </source>
</reference>
<dbReference type="EMBL" id="WNUR01000103">
    <property type="protein sequence ID" value="MDZ7542372.1"/>
    <property type="molecule type" value="Genomic_DNA"/>
</dbReference>
<dbReference type="AlphaFoldDB" id="A0AAW9KGB5"/>
<comment type="caution">
    <text evidence="2">The sequence shown here is derived from an EMBL/GenBank/DDBJ whole genome shotgun (WGS) entry which is preliminary data.</text>
</comment>
<dbReference type="Proteomes" id="UP001288944">
    <property type="component" value="Unassembled WGS sequence"/>
</dbReference>
<accession>A0AAW9KGB5</accession>
<name>A0AAW9KGB5_CLOPF</name>
<evidence type="ECO:0000313" key="3">
    <source>
        <dbReference type="Proteomes" id="UP001288944"/>
    </source>
</evidence>
<evidence type="ECO:0000256" key="1">
    <source>
        <dbReference type="SAM" id="Phobius"/>
    </source>
</evidence>
<feature type="transmembrane region" description="Helical" evidence="1">
    <location>
        <begin position="101"/>
        <end position="125"/>
    </location>
</feature>
<keyword evidence="1" id="KW-1133">Transmembrane helix</keyword>
<sequence>MVVEKYIKELKENNDIKSMKVLVREYDKQINFYKSNKILEGKRSRYVFNLLLICISIFLLFFGQVSIFIKLFYSMPLFIVSIIALILDLKVREDKFSNRKLLYKSAIYFFVLIFLMSFTIIYIFQIILFRNWKDIDYIKSIILLISFLIPIIIATVYDSPKRFLKEFANTNRKYRG</sequence>
<feature type="non-terminal residue" evidence="2">
    <location>
        <position position="176"/>
    </location>
</feature>
<gene>
    <name evidence="2" type="ORF">GNF83_14345</name>
</gene>
<feature type="transmembrane region" description="Helical" evidence="1">
    <location>
        <begin position="46"/>
        <end position="65"/>
    </location>
</feature>
<organism evidence="2 3">
    <name type="scientific">Clostridium perfringens</name>
    <dbReference type="NCBI Taxonomy" id="1502"/>
    <lineage>
        <taxon>Bacteria</taxon>
        <taxon>Bacillati</taxon>
        <taxon>Bacillota</taxon>
        <taxon>Clostridia</taxon>
        <taxon>Eubacteriales</taxon>
        <taxon>Clostridiaceae</taxon>
        <taxon>Clostridium</taxon>
    </lineage>
</organism>
<evidence type="ECO:0008006" key="4">
    <source>
        <dbReference type="Google" id="ProtNLM"/>
    </source>
</evidence>
<proteinExistence type="predicted"/>
<protein>
    <recommendedName>
        <fullName evidence="4">DUF1129 domain-containing protein</fullName>
    </recommendedName>
</protein>
<feature type="transmembrane region" description="Helical" evidence="1">
    <location>
        <begin position="137"/>
        <end position="157"/>
    </location>
</feature>
<evidence type="ECO:0000313" key="2">
    <source>
        <dbReference type="EMBL" id="MDZ7542372.1"/>
    </source>
</evidence>
<keyword evidence="1" id="KW-0812">Transmembrane</keyword>
<keyword evidence="1" id="KW-0472">Membrane</keyword>
<feature type="transmembrane region" description="Helical" evidence="1">
    <location>
        <begin position="71"/>
        <end position="89"/>
    </location>
</feature>